<dbReference type="InterPro" id="IPR051797">
    <property type="entry name" value="TrmB-like"/>
</dbReference>
<dbReference type="OrthoDB" id="1493540at2"/>
<reference evidence="3 5" key="2">
    <citation type="submission" date="2017-12" db="EMBL/GenBank/DDBJ databases">
        <title>Phylogenetic diversity of female urinary microbiome.</title>
        <authorList>
            <person name="Thomas-White K."/>
            <person name="Wolfe A.J."/>
        </authorList>
    </citation>
    <scope>NUCLEOTIDE SEQUENCE [LARGE SCALE GENOMIC DNA]</scope>
    <source>
        <strain evidence="3 5">UMB0844</strain>
    </source>
</reference>
<dbReference type="Gene3D" id="1.10.10.10">
    <property type="entry name" value="Winged helix-like DNA-binding domain superfamily/Winged helix DNA-binding domain"/>
    <property type="match status" value="1"/>
</dbReference>
<keyword evidence="5" id="KW-1185">Reference proteome</keyword>
<sequence>MAIFFSGGNDMSLINLLEQFNFTESEAKVYIAFLENGPTTGYEISKLSGVARSKIYNIIESLIQKGALIYSQSDRSKIYKAESIDTLSTVIQQKTNSNLAKLKQEAASLTPQKEDDQIWKLSDWGVVKTRAINMIQSATDQVMIQIWADELDDTLEKALLEKESHLEKFVVIFYDLKKKYKTKLHRIYCHGFEKEKLKDMNGRWILITVDRNQMLYVSLNSEGMTQAIYTEEAQMALFAREYILHDAYCLRILEHLQTSAVKEFGEAMEKVRDIYKINE</sequence>
<dbReference type="PANTHER" id="PTHR34293:SF1">
    <property type="entry name" value="HTH-TYPE TRANSCRIPTIONAL REGULATOR TRMBL2"/>
    <property type="match status" value="1"/>
</dbReference>
<dbReference type="EMBL" id="PKGZ01000004">
    <property type="protein sequence ID" value="PKY91262.1"/>
    <property type="molecule type" value="Genomic_DNA"/>
</dbReference>
<dbReference type="STRING" id="87541.AWM71_00415"/>
<feature type="domain" description="Transcription regulator TrmB N-terminal" evidence="1">
    <location>
        <begin position="17"/>
        <end position="81"/>
    </location>
</feature>
<evidence type="ECO:0000313" key="2">
    <source>
        <dbReference type="EMBL" id="KXB38516.1"/>
    </source>
</evidence>
<evidence type="ECO:0000313" key="4">
    <source>
        <dbReference type="Proteomes" id="UP000070422"/>
    </source>
</evidence>
<dbReference type="SUPFAM" id="SSF46785">
    <property type="entry name" value="Winged helix' DNA-binding domain"/>
    <property type="match status" value="1"/>
</dbReference>
<proteinExistence type="predicted"/>
<dbReference type="Proteomes" id="UP000070422">
    <property type="component" value="Unassembled WGS sequence"/>
</dbReference>
<gene>
    <name evidence="3" type="ORF">CYJ27_06075</name>
    <name evidence="2" type="ORF">HMPREF3187_00002</name>
</gene>
<reference evidence="2 4" key="1">
    <citation type="submission" date="2016-01" db="EMBL/GenBank/DDBJ databases">
        <authorList>
            <person name="Oliw E.H."/>
        </authorList>
    </citation>
    <scope>NUCLEOTIDE SEQUENCE [LARGE SCALE GENOMIC DNA]</scope>
    <source>
        <strain evidence="2 4">KA00635</strain>
    </source>
</reference>
<dbReference type="InterPro" id="IPR002831">
    <property type="entry name" value="Tscrpt_reg_TrmB_N"/>
</dbReference>
<organism evidence="2 4">
    <name type="scientific">Aerococcus christensenii</name>
    <dbReference type="NCBI Taxonomy" id="87541"/>
    <lineage>
        <taxon>Bacteria</taxon>
        <taxon>Bacillati</taxon>
        <taxon>Bacillota</taxon>
        <taxon>Bacilli</taxon>
        <taxon>Lactobacillales</taxon>
        <taxon>Aerococcaceae</taxon>
        <taxon>Aerococcus</taxon>
    </lineage>
</organism>
<evidence type="ECO:0000313" key="3">
    <source>
        <dbReference type="EMBL" id="PKY91262.1"/>
    </source>
</evidence>
<dbReference type="Proteomes" id="UP000234775">
    <property type="component" value="Unassembled WGS sequence"/>
</dbReference>
<dbReference type="InterPro" id="IPR036390">
    <property type="entry name" value="WH_DNA-bd_sf"/>
</dbReference>
<dbReference type="InterPro" id="IPR036388">
    <property type="entry name" value="WH-like_DNA-bd_sf"/>
</dbReference>
<accession>A0A133Y5R7</accession>
<name>A0A133Y5R7_9LACT</name>
<dbReference type="PATRIC" id="fig|87541.4.peg.3"/>
<evidence type="ECO:0000259" key="1">
    <source>
        <dbReference type="Pfam" id="PF01978"/>
    </source>
</evidence>
<evidence type="ECO:0000313" key="5">
    <source>
        <dbReference type="Proteomes" id="UP000234775"/>
    </source>
</evidence>
<dbReference type="Pfam" id="PF01978">
    <property type="entry name" value="TrmB"/>
    <property type="match status" value="1"/>
</dbReference>
<dbReference type="AlphaFoldDB" id="A0A133Y5R7"/>
<comment type="caution">
    <text evidence="2">The sequence shown here is derived from an EMBL/GenBank/DDBJ whole genome shotgun (WGS) entry which is preliminary data.</text>
</comment>
<dbReference type="CDD" id="cd09124">
    <property type="entry name" value="PLDc_like_TrmB_middle"/>
    <property type="match status" value="1"/>
</dbReference>
<dbReference type="EMBL" id="LSCQ01000001">
    <property type="protein sequence ID" value="KXB38516.1"/>
    <property type="molecule type" value="Genomic_DNA"/>
</dbReference>
<protein>
    <submittedName>
        <fullName evidence="2">Sugar-specific transcriptional regulator, TrmB family</fullName>
    </submittedName>
</protein>
<dbReference type="PANTHER" id="PTHR34293">
    <property type="entry name" value="HTH-TYPE TRANSCRIPTIONAL REGULATOR TRMBL2"/>
    <property type="match status" value="1"/>
</dbReference>